<evidence type="ECO:0000256" key="1">
    <source>
        <dbReference type="SAM" id="MobiDB-lite"/>
    </source>
</evidence>
<keyword evidence="3" id="KW-1185">Reference proteome</keyword>
<feature type="compositionally biased region" description="Polar residues" evidence="1">
    <location>
        <begin position="37"/>
        <end position="52"/>
    </location>
</feature>
<dbReference type="AlphaFoldDB" id="A0A0C3QN78"/>
<evidence type="ECO:0000313" key="2">
    <source>
        <dbReference type="EMBL" id="KIO28469.1"/>
    </source>
</evidence>
<organism evidence="2 3">
    <name type="scientific">Tulasnella calospora MUT 4182</name>
    <dbReference type="NCBI Taxonomy" id="1051891"/>
    <lineage>
        <taxon>Eukaryota</taxon>
        <taxon>Fungi</taxon>
        <taxon>Dikarya</taxon>
        <taxon>Basidiomycota</taxon>
        <taxon>Agaricomycotina</taxon>
        <taxon>Agaricomycetes</taxon>
        <taxon>Cantharellales</taxon>
        <taxon>Tulasnellaceae</taxon>
        <taxon>Tulasnella</taxon>
    </lineage>
</organism>
<dbReference type="EMBL" id="KN822994">
    <property type="protein sequence ID" value="KIO28469.1"/>
    <property type="molecule type" value="Genomic_DNA"/>
</dbReference>
<reference evidence="3" key="2">
    <citation type="submission" date="2015-01" db="EMBL/GenBank/DDBJ databases">
        <title>Evolutionary Origins and Diversification of the Mycorrhizal Mutualists.</title>
        <authorList>
            <consortium name="DOE Joint Genome Institute"/>
            <consortium name="Mycorrhizal Genomics Consortium"/>
            <person name="Kohler A."/>
            <person name="Kuo A."/>
            <person name="Nagy L.G."/>
            <person name="Floudas D."/>
            <person name="Copeland A."/>
            <person name="Barry K.W."/>
            <person name="Cichocki N."/>
            <person name="Veneault-Fourrey C."/>
            <person name="LaButti K."/>
            <person name="Lindquist E.A."/>
            <person name="Lipzen A."/>
            <person name="Lundell T."/>
            <person name="Morin E."/>
            <person name="Murat C."/>
            <person name="Riley R."/>
            <person name="Ohm R."/>
            <person name="Sun H."/>
            <person name="Tunlid A."/>
            <person name="Henrissat B."/>
            <person name="Grigoriev I.V."/>
            <person name="Hibbett D.S."/>
            <person name="Martin F."/>
        </authorList>
    </citation>
    <scope>NUCLEOTIDE SEQUENCE [LARGE SCALE GENOMIC DNA]</scope>
    <source>
        <strain evidence="3">MUT 4182</strain>
    </source>
</reference>
<protein>
    <submittedName>
        <fullName evidence="2">Uncharacterized protein</fullName>
    </submittedName>
</protein>
<gene>
    <name evidence="2" type="ORF">M407DRAFT_22362</name>
</gene>
<feature type="region of interest" description="Disordered" evidence="1">
    <location>
        <begin position="16"/>
        <end position="52"/>
    </location>
</feature>
<sequence>MQATVLQEGPVVPVLSTFERGDGNSKQGLWEPKCSPCQKSSEPSWITQLPQL</sequence>
<accession>A0A0C3QN78</accession>
<evidence type="ECO:0000313" key="3">
    <source>
        <dbReference type="Proteomes" id="UP000054248"/>
    </source>
</evidence>
<proteinExistence type="predicted"/>
<name>A0A0C3QN78_9AGAM</name>
<reference evidence="2 3" key="1">
    <citation type="submission" date="2014-04" db="EMBL/GenBank/DDBJ databases">
        <authorList>
            <consortium name="DOE Joint Genome Institute"/>
            <person name="Kuo A."/>
            <person name="Girlanda M."/>
            <person name="Perotto S."/>
            <person name="Kohler A."/>
            <person name="Nagy L.G."/>
            <person name="Floudas D."/>
            <person name="Copeland A."/>
            <person name="Barry K.W."/>
            <person name="Cichocki N."/>
            <person name="Veneault-Fourrey C."/>
            <person name="LaButti K."/>
            <person name="Lindquist E.A."/>
            <person name="Lipzen A."/>
            <person name="Lundell T."/>
            <person name="Morin E."/>
            <person name="Murat C."/>
            <person name="Sun H."/>
            <person name="Tunlid A."/>
            <person name="Henrissat B."/>
            <person name="Grigoriev I.V."/>
            <person name="Hibbett D.S."/>
            <person name="Martin F."/>
            <person name="Nordberg H.P."/>
            <person name="Cantor M.N."/>
            <person name="Hua S.X."/>
        </authorList>
    </citation>
    <scope>NUCLEOTIDE SEQUENCE [LARGE SCALE GENOMIC DNA]</scope>
    <source>
        <strain evidence="2 3">MUT 4182</strain>
    </source>
</reference>
<dbReference type="Proteomes" id="UP000054248">
    <property type="component" value="Unassembled WGS sequence"/>
</dbReference>
<dbReference type="HOGENOM" id="CLU_3089031_0_0_1"/>